<evidence type="ECO:0000256" key="1">
    <source>
        <dbReference type="ARBA" id="ARBA00004601"/>
    </source>
</evidence>
<reference evidence="10" key="1">
    <citation type="journal article" date="2019" name="G3 (Bethesda)">
        <title>Genome Assemblies of Two Rare Opportunistic Yeast Pathogens: Diutina rugosa (syn. Candida rugosa) and Trichomonascus ciferrii (syn. Candida ciferrii).</title>
        <authorList>
            <person name="Mixao V."/>
            <person name="Saus E."/>
            <person name="Hansen A.P."/>
            <person name="Lass-Florl C."/>
            <person name="Gabaldon T."/>
        </authorList>
    </citation>
    <scope>NUCLEOTIDE SEQUENCE</scope>
    <source>
        <strain evidence="10">CBS 4856</strain>
    </source>
</reference>
<feature type="domain" description="Vps52 coiled-coil" evidence="8">
    <location>
        <begin position="72"/>
        <end position="249"/>
    </location>
</feature>
<keyword evidence="6" id="KW-0175">Coiled coil</keyword>
<evidence type="ECO:0000256" key="7">
    <source>
        <dbReference type="SAM" id="MobiDB-lite"/>
    </source>
</evidence>
<dbReference type="GO" id="GO:0019905">
    <property type="term" value="F:syntaxin binding"/>
    <property type="evidence" value="ECO:0007669"/>
    <property type="project" value="TreeGrafter"/>
</dbReference>
<evidence type="ECO:0000256" key="3">
    <source>
        <dbReference type="ARBA" id="ARBA00022448"/>
    </source>
</evidence>
<dbReference type="Proteomes" id="UP000761534">
    <property type="component" value="Unassembled WGS sequence"/>
</dbReference>
<dbReference type="GO" id="GO:0000938">
    <property type="term" value="C:GARP complex"/>
    <property type="evidence" value="ECO:0007669"/>
    <property type="project" value="TreeGrafter"/>
</dbReference>
<dbReference type="InterPro" id="IPR007258">
    <property type="entry name" value="Vps52"/>
</dbReference>
<dbReference type="PANTHER" id="PTHR14190">
    <property type="entry name" value="SUPPRESSOR OF ACTIN MUTATIONS 2/VACUOLAR PROTEIN SORTING 52"/>
    <property type="match status" value="1"/>
</dbReference>
<dbReference type="Pfam" id="PF04129">
    <property type="entry name" value="Vps52_CC"/>
    <property type="match status" value="1"/>
</dbReference>
<feature type="region of interest" description="Disordered" evidence="7">
    <location>
        <begin position="1"/>
        <end position="20"/>
    </location>
</feature>
<evidence type="ECO:0008006" key="12">
    <source>
        <dbReference type="Google" id="ProtNLM"/>
    </source>
</evidence>
<feature type="domain" description="Vps52 C-terminal" evidence="9">
    <location>
        <begin position="266"/>
        <end position="597"/>
    </location>
</feature>
<comment type="subcellular location">
    <subcellularLocation>
        <location evidence="1">Golgi apparatus</location>
        <location evidence="1">trans-Golgi network</location>
    </subcellularLocation>
</comment>
<dbReference type="EMBL" id="SWFS01000430">
    <property type="protein sequence ID" value="KAA8904428.1"/>
    <property type="molecule type" value="Genomic_DNA"/>
</dbReference>
<comment type="caution">
    <text evidence="10">The sequence shown here is derived from an EMBL/GenBank/DDBJ whole genome shotgun (WGS) entry which is preliminary data.</text>
</comment>
<dbReference type="VEuPathDB" id="FungiDB:TRICI_005478"/>
<evidence type="ECO:0000259" key="9">
    <source>
        <dbReference type="Pfam" id="PF20655"/>
    </source>
</evidence>
<feature type="coiled-coil region" evidence="6">
    <location>
        <begin position="69"/>
        <end position="120"/>
    </location>
</feature>
<dbReference type="GO" id="GO:0015031">
    <property type="term" value="P:protein transport"/>
    <property type="evidence" value="ECO:0007669"/>
    <property type="project" value="UniProtKB-KW"/>
</dbReference>
<evidence type="ECO:0000259" key="8">
    <source>
        <dbReference type="Pfam" id="PF04129"/>
    </source>
</evidence>
<keyword evidence="3" id="KW-0813">Transport</keyword>
<keyword evidence="11" id="KW-1185">Reference proteome</keyword>
<dbReference type="AlphaFoldDB" id="A0A642USA7"/>
<evidence type="ECO:0000313" key="10">
    <source>
        <dbReference type="EMBL" id="KAA8904428.1"/>
    </source>
</evidence>
<protein>
    <recommendedName>
        <fullName evidence="12">Vacuolar protein sorting-associated protein 52</fullName>
    </recommendedName>
</protein>
<dbReference type="OrthoDB" id="19482at2759"/>
<evidence type="ECO:0000313" key="11">
    <source>
        <dbReference type="Proteomes" id="UP000761534"/>
    </source>
</evidence>
<evidence type="ECO:0000256" key="4">
    <source>
        <dbReference type="ARBA" id="ARBA00022927"/>
    </source>
</evidence>
<evidence type="ECO:0000256" key="6">
    <source>
        <dbReference type="SAM" id="Coils"/>
    </source>
</evidence>
<gene>
    <name evidence="10" type="ORF">TRICI_005478</name>
</gene>
<dbReference type="GO" id="GO:0006896">
    <property type="term" value="P:Golgi to vacuole transport"/>
    <property type="evidence" value="ECO:0007669"/>
    <property type="project" value="TreeGrafter"/>
</dbReference>
<evidence type="ECO:0000256" key="2">
    <source>
        <dbReference type="ARBA" id="ARBA00008180"/>
    </source>
</evidence>
<keyword evidence="5" id="KW-0333">Golgi apparatus</keyword>
<accession>A0A642USA7</accession>
<evidence type="ECO:0000256" key="5">
    <source>
        <dbReference type="ARBA" id="ARBA00023034"/>
    </source>
</evidence>
<dbReference type="GO" id="GO:0032456">
    <property type="term" value="P:endocytic recycling"/>
    <property type="evidence" value="ECO:0007669"/>
    <property type="project" value="TreeGrafter"/>
</dbReference>
<dbReference type="Pfam" id="PF20655">
    <property type="entry name" value="Vps52_C"/>
    <property type="match status" value="1"/>
</dbReference>
<dbReference type="GO" id="GO:0042147">
    <property type="term" value="P:retrograde transport, endosome to Golgi"/>
    <property type="evidence" value="ECO:0007669"/>
    <property type="project" value="TreeGrafter"/>
</dbReference>
<name>A0A642USA7_9ASCO</name>
<proteinExistence type="inferred from homology"/>
<organism evidence="10 11">
    <name type="scientific">Trichomonascus ciferrii</name>
    <dbReference type="NCBI Taxonomy" id="44093"/>
    <lineage>
        <taxon>Eukaryota</taxon>
        <taxon>Fungi</taxon>
        <taxon>Dikarya</taxon>
        <taxon>Ascomycota</taxon>
        <taxon>Saccharomycotina</taxon>
        <taxon>Dipodascomycetes</taxon>
        <taxon>Dipodascales</taxon>
        <taxon>Trichomonascaceae</taxon>
        <taxon>Trichomonascus</taxon>
        <taxon>Trichomonascus ciferrii complex</taxon>
    </lineage>
</organism>
<sequence>MSTLPPQLTRAPPSGSRESYEDVMNTLIGILGTEDIDLTPKEDVKMDNSDRSLQELTEMEIMTAGDKGLENYQQELEKFNTLHSEIEASDSGLKQLQEALESFQKDLSSVSTDMEALQNRSMALSKRINRRKEVEERLAPVVQALIIPPPIVRQITEGDVSPQWRAALKYVVKRKHELAELKNRRDPEDTEEIRAIQESESQLELVGYKAVEKIRDFITTRIKSLRVAGVNCQAIQKNLLEYRELFEFLDKENPDLGKDLCQAYLNTMKWYYGSYFGRYIKSLEKLPLHAVDKTVLLGDDGGSRRGFFSSWQNNSQSSRAAWSSTDYANVGGRMNIVQSDDPTVMVANIAESQAQSPNKYYMETPYRSLNLALVDNATVEYQFLSGFFNRANDRTIEMFNEVFESSVLAQAHRFTKTLMGESYDAYGVLILIRLVKKLEFELQHRKIPVLEGYFNLELINLWPKLQGIMDSHCESLRRAATRSSSYSMANSSSSGSGNVPSSSAAHVTTQHFASFLAGVLTLCPDDDSATEPVSNSLIRLRNDFESFLTKVSNAIGDQTARERFLKHNYTLVSTILSDLTGKLAEAQQEHFNLLTDAYKE</sequence>
<dbReference type="InterPro" id="IPR048319">
    <property type="entry name" value="Vps52_CC"/>
</dbReference>
<dbReference type="InterPro" id="IPR048361">
    <property type="entry name" value="Vps52_C"/>
</dbReference>
<dbReference type="PANTHER" id="PTHR14190:SF7">
    <property type="entry name" value="VACUOLAR PROTEIN SORTING-ASSOCIATED PROTEIN 52 HOMOLOG"/>
    <property type="match status" value="1"/>
</dbReference>
<comment type="similarity">
    <text evidence="2">Belongs to the VPS52 family.</text>
</comment>
<keyword evidence="4" id="KW-0653">Protein transport</keyword>
<dbReference type="GO" id="GO:0005829">
    <property type="term" value="C:cytosol"/>
    <property type="evidence" value="ECO:0007669"/>
    <property type="project" value="GOC"/>
</dbReference>